<dbReference type="Proteomes" id="UP000240542">
    <property type="component" value="Unassembled WGS sequence"/>
</dbReference>
<feature type="transmembrane region" description="Helical" evidence="2">
    <location>
        <begin position="189"/>
        <end position="206"/>
    </location>
</feature>
<evidence type="ECO:0000313" key="5">
    <source>
        <dbReference type="Proteomes" id="UP000240542"/>
    </source>
</evidence>
<evidence type="ECO:0000259" key="3">
    <source>
        <dbReference type="Pfam" id="PF02517"/>
    </source>
</evidence>
<sequence length="471" mass="49730">MNNAHWPHQGPPPPQWAEYGQPPPGQAPPPWPPPYPYPAPGLGRAPAGTPFHRLDRTERRRWWRPPLALLLGAFCFVLGGVVLVLAGIVANAVLGLETTGTRIIGEPLADTSLNLLSIAIMTPCAMLATWLLLRRRVGTLSSVEGHLRWRWLLLCAVVAAVCVGLAIGVLSVLQTVLTPEEPLFGEFVGWSYFLTTLAVLIVVVPLQSSAEEYALRGFLMQLVGSYGAAAGERNGGSLLNRFLRTPILAILVSGLVFASLHAYDSWALADVALFGLVAAWLTWYTGGLEAAIALHVLNNTLLFALGSADGSALDADVATGSGDWIQLAVSVPQLGLFIGLVVWLARRKGVRRTVPEGFGPPEPAAVGPAGAPQYPYDPMWAVAQQPVPGDPAGTWARPPAHAPYHGPQYGPQYGTAQPGYPPPDGGVPPDRDPWPGPPPDVPPDAGPDAGSPSDGGEPRASGGRPGFMPPL</sequence>
<organism evidence="4 5">
    <name type="scientific">Murinocardiopsis flavida</name>
    <dbReference type="NCBI Taxonomy" id="645275"/>
    <lineage>
        <taxon>Bacteria</taxon>
        <taxon>Bacillati</taxon>
        <taxon>Actinomycetota</taxon>
        <taxon>Actinomycetes</taxon>
        <taxon>Streptosporangiales</taxon>
        <taxon>Nocardiopsidaceae</taxon>
        <taxon>Murinocardiopsis</taxon>
    </lineage>
</organism>
<reference evidence="4 5" key="1">
    <citation type="submission" date="2018-03" db="EMBL/GenBank/DDBJ databases">
        <title>Genomic Encyclopedia of Archaeal and Bacterial Type Strains, Phase II (KMG-II): from individual species to whole genera.</title>
        <authorList>
            <person name="Goeker M."/>
        </authorList>
    </citation>
    <scope>NUCLEOTIDE SEQUENCE [LARGE SCALE GENOMIC DNA]</scope>
    <source>
        <strain evidence="4 5">DSM 45312</strain>
    </source>
</reference>
<keyword evidence="4" id="KW-0645">Protease</keyword>
<evidence type="ECO:0000313" key="4">
    <source>
        <dbReference type="EMBL" id="PSK98351.1"/>
    </source>
</evidence>
<dbReference type="OrthoDB" id="2680086at2"/>
<dbReference type="EMBL" id="PYGA01000005">
    <property type="protein sequence ID" value="PSK98351.1"/>
    <property type="molecule type" value="Genomic_DNA"/>
</dbReference>
<dbReference type="Pfam" id="PF02517">
    <property type="entry name" value="Rce1-like"/>
    <property type="match status" value="1"/>
</dbReference>
<keyword evidence="2" id="KW-0472">Membrane</keyword>
<comment type="caution">
    <text evidence="4">The sequence shown here is derived from an EMBL/GenBank/DDBJ whole genome shotgun (WGS) entry which is preliminary data.</text>
</comment>
<dbReference type="RefSeq" id="WP_106582455.1">
    <property type="nucleotide sequence ID" value="NZ_PYGA01000005.1"/>
</dbReference>
<feature type="transmembrane region" description="Helical" evidence="2">
    <location>
        <begin position="153"/>
        <end position="177"/>
    </location>
</feature>
<proteinExistence type="predicted"/>
<protein>
    <submittedName>
        <fullName evidence="4">Membrane protease YdiL (CAAX protease family)</fullName>
    </submittedName>
</protein>
<feature type="transmembrane region" description="Helical" evidence="2">
    <location>
        <begin position="266"/>
        <end position="284"/>
    </location>
</feature>
<accession>A0A2P8DMB6</accession>
<keyword evidence="2" id="KW-1133">Transmembrane helix</keyword>
<feature type="transmembrane region" description="Helical" evidence="2">
    <location>
        <begin position="67"/>
        <end position="93"/>
    </location>
</feature>
<feature type="transmembrane region" description="Helical" evidence="2">
    <location>
        <begin position="324"/>
        <end position="345"/>
    </location>
</feature>
<evidence type="ECO:0000256" key="1">
    <source>
        <dbReference type="SAM" id="MobiDB-lite"/>
    </source>
</evidence>
<feature type="region of interest" description="Disordered" evidence="1">
    <location>
        <begin position="1"/>
        <end position="39"/>
    </location>
</feature>
<name>A0A2P8DMB6_9ACTN</name>
<keyword evidence="5" id="KW-1185">Reference proteome</keyword>
<feature type="compositionally biased region" description="Low complexity" evidence="1">
    <location>
        <begin position="446"/>
        <end position="455"/>
    </location>
</feature>
<feature type="domain" description="CAAX prenyl protease 2/Lysostaphin resistance protein A-like" evidence="3">
    <location>
        <begin position="196"/>
        <end position="300"/>
    </location>
</feature>
<feature type="region of interest" description="Disordered" evidence="1">
    <location>
        <begin position="381"/>
        <end position="471"/>
    </location>
</feature>
<dbReference type="GO" id="GO:0004175">
    <property type="term" value="F:endopeptidase activity"/>
    <property type="evidence" value="ECO:0007669"/>
    <property type="project" value="UniProtKB-ARBA"/>
</dbReference>
<feature type="transmembrane region" description="Helical" evidence="2">
    <location>
        <begin position="113"/>
        <end position="133"/>
    </location>
</feature>
<keyword evidence="2" id="KW-0812">Transmembrane</keyword>
<keyword evidence="4" id="KW-0378">Hydrolase</keyword>
<dbReference type="InterPro" id="IPR003675">
    <property type="entry name" value="Rce1/LyrA-like_dom"/>
</dbReference>
<feature type="transmembrane region" description="Helical" evidence="2">
    <location>
        <begin position="242"/>
        <end position="260"/>
    </location>
</feature>
<gene>
    <name evidence="4" type="ORF">CLV63_10522</name>
</gene>
<feature type="compositionally biased region" description="Pro residues" evidence="1">
    <location>
        <begin position="434"/>
        <end position="445"/>
    </location>
</feature>
<feature type="compositionally biased region" description="Pro residues" evidence="1">
    <location>
        <begin position="9"/>
        <end position="39"/>
    </location>
</feature>
<evidence type="ECO:0000256" key="2">
    <source>
        <dbReference type="SAM" id="Phobius"/>
    </source>
</evidence>
<dbReference type="GO" id="GO:0080120">
    <property type="term" value="P:CAAX-box protein maturation"/>
    <property type="evidence" value="ECO:0007669"/>
    <property type="project" value="UniProtKB-ARBA"/>
</dbReference>
<dbReference type="AlphaFoldDB" id="A0A2P8DMB6"/>
<dbReference type="GO" id="GO:0006508">
    <property type="term" value="P:proteolysis"/>
    <property type="evidence" value="ECO:0007669"/>
    <property type="project" value="UniProtKB-KW"/>
</dbReference>